<evidence type="ECO:0000256" key="1">
    <source>
        <dbReference type="SAM" id="MobiDB-lite"/>
    </source>
</evidence>
<reference evidence="2" key="1">
    <citation type="journal article" date="2020" name="Stud. Mycol.">
        <title>101 Dothideomycetes genomes: a test case for predicting lifestyles and emergence of pathogens.</title>
        <authorList>
            <person name="Haridas S."/>
            <person name="Albert R."/>
            <person name="Binder M."/>
            <person name="Bloem J."/>
            <person name="Labutti K."/>
            <person name="Salamov A."/>
            <person name="Andreopoulos B."/>
            <person name="Baker S."/>
            <person name="Barry K."/>
            <person name="Bills G."/>
            <person name="Bluhm B."/>
            <person name="Cannon C."/>
            <person name="Castanera R."/>
            <person name="Culley D."/>
            <person name="Daum C."/>
            <person name="Ezra D."/>
            <person name="Gonzalez J."/>
            <person name="Henrissat B."/>
            <person name="Kuo A."/>
            <person name="Liang C."/>
            <person name="Lipzen A."/>
            <person name="Lutzoni F."/>
            <person name="Magnuson J."/>
            <person name="Mondo S."/>
            <person name="Nolan M."/>
            <person name="Ohm R."/>
            <person name="Pangilinan J."/>
            <person name="Park H.-J."/>
            <person name="Ramirez L."/>
            <person name="Alfaro M."/>
            <person name="Sun H."/>
            <person name="Tritt A."/>
            <person name="Yoshinaga Y."/>
            <person name="Zwiers L.-H."/>
            <person name="Turgeon B."/>
            <person name="Goodwin S."/>
            <person name="Spatafora J."/>
            <person name="Crous P."/>
            <person name="Grigoriev I."/>
        </authorList>
    </citation>
    <scope>NUCLEOTIDE SEQUENCE</scope>
    <source>
        <strain evidence="2">CBS 116435</strain>
    </source>
</reference>
<dbReference type="EMBL" id="MU003773">
    <property type="protein sequence ID" value="KAF2724155.1"/>
    <property type="molecule type" value="Genomic_DNA"/>
</dbReference>
<feature type="region of interest" description="Disordered" evidence="1">
    <location>
        <begin position="169"/>
        <end position="194"/>
    </location>
</feature>
<organism evidence="2 3">
    <name type="scientific">Polychaeton citri CBS 116435</name>
    <dbReference type="NCBI Taxonomy" id="1314669"/>
    <lineage>
        <taxon>Eukaryota</taxon>
        <taxon>Fungi</taxon>
        <taxon>Dikarya</taxon>
        <taxon>Ascomycota</taxon>
        <taxon>Pezizomycotina</taxon>
        <taxon>Dothideomycetes</taxon>
        <taxon>Dothideomycetidae</taxon>
        <taxon>Capnodiales</taxon>
        <taxon>Capnodiaceae</taxon>
        <taxon>Polychaeton</taxon>
    </lineage>
</organism>
<feature type="compositionally biased region" description="Polar residues" evidence="1">
    <location>
        <begin position="184"/>
        <end position="194"/>
    </location>
</feature>
<sequence length="194" mass="21055">MQASMSMPLPCACSLPESLLPPRADPTCCVLFPPARNAQNVTINGSRRALLDVTRPEHRPHVTVVSCVYVLPIHPPTFSRYPSVCRHHAIEGLIGMHGTCTCSRPQVLHVHTTPSAQIPVPRPKPAKAEWSNVTTTCPDATRNMSMTVTMAIDHPGARQVAAMRKHVGVRGPRPSHRVALPSNRDPTSTPIPLA</sequence>
<evidence type="ECO:0000313" key="2">
    <source>
        <dbReference type="EMBL" id="KAF2724155.1"/>
    </source>
</evidence>
<keyword evidence="3" id="KW-1185">Reference proteome</keyword>
<dbReference type="Proteomes" id="UP000799441">
    <property type="component" value="Unassembled WGS sequence"/>
</dbReference>
<comment type="caution">
    <text evidence="2">The sequence shown here is derived from an EMBL/GenBank/DDBJ whole genome shotgun (WGS) entry which is preliminary data.</text>
</comment>
<dbReference type="AlphaFoldDB" id="A0A9P4UTJ2"/>
<accession>A0A9P4UTJ2</accession>
<proteinExistence type="predicted"/>
<protein>
    <submittedName>
        <fullName evidence="2">Uncharacterized protein</fullName>
    </submittedName>
</protein>
<evidence type="ECO:0000313" key="3">
    <source>
        <dbReference type="Proteomes" id="UP000799441"/>
    </source>
</evidence>
<name>A0A9P4UTJ2_9PEZI</name>
<gene>
    <name evidence="2" type="ORF">K431DRAFT_166309</name>
</gene>